<dbReference type="GO" id="GO:0005576">
    <property type="term" value="C:extracellular region"/>
    <property type="evidence" value="ECO:0007669"/>
    <property type="project" value="UniProtKB-SubCell"/>
</dbReference>
<keyword evidence="5" id="KW-0964">Secreted</keyword>
<dbReference type="InterPro" id="IPR036770">
    <property type="entry name" value="Ankyrin_rpt-contain_sf"/>
</dbReference>
<comment type="caution">
    <text evidence="22">The sequence shown here is derived from an EMBL/GenBank/DDBJ whole genome shotgun (WGS) entry which is preliminary data.</text>
</comment>
<dbReference type="Gene3D" id="1.25.40.20">
    <property type="entry name" value="Ankyrin repeat-containing domain"/>
    <property type="match status" value="1"/>
</dbReference>
<dbReference type="EMBL" id="BMAV01002154">
    <property type="protein sequence ID" value="GFY40869.1"/>
    <property type="molecule type" value="Genomic_DNA"/>
</dbReference>
<evidence type="ECO:0000256" key="3">
    <source>
        <dbReference type="ARBA" id="ARBA00004613"/>
    </source>
</evidence>
<feature type="repeat" description="ANK" evidence="18">
    <location>
        <begin position="44"/>
        <end position="76"/>
    </location>
</feature>
<dbReference type="GO" id="GO:0006887">
    <property type="term" value="P:exocytosis"/>
    <property type="evidence" value="ECO:0007669"/>
    <property type="project" value="UniProtKB-KW"/>
</dbReference>
<keyword evidence="8" id="KW-0528">Neurotoxin</keyword>
<evidence type="ECO:0000256" key="8">
    <source>
        <dbReference type="ARBA" id="ARBA00022699"/>
    </source>
</evidence>
<feature type="region of interest" description="Disordered" evidence="20">
    <location>
        <begin position="384"/>
        <end position="411"/>
    </location>
</feature>
<dbReference type="GO" id="GO:0044218">
    <property type="term" value="C:other organism cell membrane"/>
    <property type="evidence" value="ECO:0007669"/>
    <property type="project" value="UniProtKB-KW"/>
</dbReference>
<keyword evidence="6" id="KW-1052">Target cell membrane</keyword>
<keyword evidence="11 19" id="KW-0863">Zinc-finger</keyword>
<gene>
    <name evidence="22" type="primary">ANKMY2</name>
    <name evidence="22" type="ORF">TNIN_167041</name>
</gene>
<sequence>MAAAQRKLSPLEKELCKYTRENNYEKVKRLLTVEKVPANCVDAEGKTPLQHAAFNGSYKMCKLLLECGADVNLTKHVTQFSTLTFAVLSGNPDVVNLLLQYGATTTSVSFFNQSAAQIAAFWGHNYIASIINNFIPISEIEYFCQQQGMEVEHNLPLNLAPFVHKMSIMTNINPVALSLFMQNNLCILEHAEKVIRVFTSLSEKFYTREDNELMSLKFHHMAFVIEGCFKFLKSQKAEDGSKGNLTEDCLNPFIKHLIKGDSKGFPMALEKFLRQDIEKYPHLECNLFQQLVTTLNSVQLGDEPSAISIISEVVNGQRSLDPLSKCATCGAPFGKKKCTTCKSVYYCDETCQKLHWFTHKTQCPILVKMSQIELADDEAKNQCSGGAEIPSTSGAEKGAFSNSDGAGCSHD</sequence>
<evidence type="ECO:0000256" key="2">
    <source>
        <dbReference type="ARBA" id="ARBA00004175"/>
    </source>
</evidence>
<dbReference type="PROSITE" id="PS50297">
    <property type="entry name" value="ANK_REP_REGION"/>
    <property type="match status" value="1"/>
</dbReference>
<dbReference type="PROSITE" id="PS50865">
    <property type="entry name" value="ZF_MYND_2"/>
    <property type="match status" value="1"/>
</dbReference>
<keyword evidence="9" id="KW-0479">Metal-binding</keyword>
<keyword evidence="7" id="KW-0800">Toxin</keyword>
<evidence type="ECO:0000256" key="11">
    <source>
        <dbReference type="ARBA" id="ARBA00022771"/>
    </source>
</evidence>
<keyword evidence="4" id="KW-0268">Exocytosis</keyword>
<dbReference type="InterPro" id="IPR002893">
    <property type="entry name" value="Znf_MYND"/>
</dbReference>
<keyword evidence="12" id="KW-0862">Zinc</keyword>
<evidence type="ECO:0000256" key="17">
    <source>
        <dbReference type="ARBA" id="ARBA00023298"/>
    </source>
</evidence>
<keyword evidence="17" id="KW-1053">Target membrane</keyword>
<keyword evidence="13" id="KW-0638">Presynaptic neurotoxin</keyword>
<dbReference type="SMART" id="SM00248">
    <property type="entry name" value="ANK"/>
    <property type="match status" value="2"/>
</dbReference>
<dbReference type="InterPro" id="IPR052452">
    <property type="entry name" value="Ankyrin-MYND_dom_contain_2"/>
</dbReference>
<dbReference type="GO" id="GO:0044231">
    <property type="term" value="C:host cell presynaptic membrane"/>
    <property type="evidence" value="ECO:0007669"/>
    <property type="project" value="UniProtKB-KW"/>
</dbReference>
<dbReference type="PROSITE" id="PS50088">
    <property type="entry name" value="ANK_REPEAT"/>
    <property type="match status" value="1"/>
</dbReference>
<proteinExistence type="predicted"/>
<dbReference type="PANTHER" id="PTHR24150">
    <property type="entry name" value="ANKYRIN REPEAT AND MYND DOMAIN-CONTAINING PROTEIN 2"/>
    <property type="match status" value="1"/>
</dbReference>
<evidence type="ECO:0000256" key="20">
    <source>
        <dbReference type="SAM" id="MobiDB-lite"/>
    </source>
</evidence>
<evidence type="ECO:0000256" key="5">
    <source>
        <dbReference type="ARBA" id="ARBA00022525"/>
    </source>
</evidence>
<accession>A0A8X6WT82</accession>
<dbReference type="GO" id="GO:0008270">
    <property type="term" value="F:zinc ion binding"/>
    <property type="evidence" value="ECO:0007669"/>
    <property type="project" value="UniProtKB-KW"/>
</dbReference>
<keyword evidence="16" id="KW-0966">Cell projection</keyword>
<dbReference type="GO" id="GO:0090729">
    <property type="term" value="F:toxin activity"/>
    <property type="evidence" value="ECO:0007669"/>
    <property type="project" value="UniProtKB-KW"/>
</dbReference>
<evidence type="ECO:0000256" key="10">
    <source>
        <dbReference type="ARBA" id="ARBA00022737"/>
    </source>
</evidence>
<evidence type="ECO:0000313" key="22">
    <source>
        <dbReference type="EMBL" id="GFY40869.1"/>
    </source>
</evidence>
<dbReference type="SUPFAM" id="SSF144232">
    <property type="entry name" value="HIT/MYND zinc finger-like"/>
    <property type="match status" value="1"/>
</dbReference>
<dbReference type="OrthoDB" id="10257049at2759"/>
<dbReference type="GO" id="GO:0005929">
    <property type="term" value="C:cilium"/>
    <property type="evidence" value="ECO:0007669"/>
    <property type="project" value="UniProtKB-SubCell"/>
</dbReference>
<reference evidence="22" key="1">
    <citation type="submission" date="2020-08" db="EMBL/GenBank/DDBJ databases">
        <title>Multicomponent nature underlies the extraordinary mechanical properties of spider dragline silk.</title>
        <authorList>
            <person name="Kono N."/>
            <person name="Nakamura H."/>
            <person name="Mori M."/>
            <person name="Yoshida Y."/>
            <person name="Ohtoshi R."/>
            <person name="Malay A.D."/>
            <person name="Moran D.A.P."/>
            <person name="Tomita M."/>
            <person name="Numata K."/>
            <person name="Arakawa K."/>
        </authorList>
    </citation>
    <scope>NUCLEOTIDE SEQUENCE</scope>
</reference>
<dbReference type="PROSITE" id="PS01360">
    <property type="entry name" value="ZF_MYND_1"/>
    <property type="match status" value="1"/>
</dbReference>
<dbReference type="PANTHER" id="PTHR24150:SF8">
    <property type="entry name" value="ANKYRIN REPEAT AND MYND DOMAIN-CONTAINING PROTEIN 2"/>
    <property type="match status" value="1"/>
</dbReference>
<evidence type="ECO:0000256" key="19">
    <source>
        <dbReference type="PROSITE-ProRule" id="PRU00134"/>
    </source>
</evidence>
<dbReference type="Gene3D" id="6.10.140.2220">
    <property type="match status" value="1"/>
</dbReference>
<dbReference type="Pfam" id="PF01753">
    <property type="entry name" value="zf-MYND"/>
    <property type="match status" value="1"/>
</dbReference>
<evidence type="ECO:0000256" key="6">
    <source>
        <dbReference type="ARBA" id="ARBA00022537"/>
    </source>
</evidence>
<dbReference type="SUPFAM" id="SSF48403">
    <property type="entry name" value="Ankyrin repeat"/>
    <property type="match status" value="1"/>
</dbReference>
<protein>
    <submittedName>
        <fullName evidence="22">Ankyrin repeat and MYND domain-containing protein 2</fullName>
    </submittedName>
</protein>
<evidence type="ECO:0000313" key="23">
    <source>
        <dbReference type="Proteomes" id="UP000886998"/>
    </source>
</evidence>
<dbReference type="InterPro" id="IPR002110">
    <property type="entry name" value="Ankyrin_rpt"/>
</dbReference>
<evidence type="ECO:0000256" key="14">
    <source>
        <dbReference type="ARBA" id="ARBA00023043"/>
    </source>
</evidence>
<feature type="compositionally biased region" description="Polar residues" evidence="20">
    <location>
        <begin position="390"/>
        <end position="404"/>
    </location>
</feature>
<evidence type="ECO:0000256" key="13">
    <source>
        <dbReference type="ARBA" id="ARBA00023028"/>
    </source>
</evidence>
<evidence type="ECO:0000256" key="7">
    <source>
        <dbReference type="ARBA" id="ARBA00022656"/>
    </source>
</evidence>
<evidence type="ECO:0000256" key="18">
    <source>
        <dbReference type="PROSITE-ProRule" id="PRU00023"/>
    </source>
</evidence>
<keyword evidence="6" id="KW-0472">Membrane</keyword>
<keyword evidence="10" id="KW-0677">Repeat</keyword>
<evidence type="ECO:0000256" key="12">
    <source>
        <dbReference type="ARBA" id="ARBA00022833"/>
    </source>
</evidence>
<evidence type="ECO:0000256" key="15">
    <source>
        <dbReference type="ARBA" id="ARBA00023069"/>
    </source>
</evidence>
<evidence type="ECO:0000256" key="4">
    <source>
        <dbReference type="ARBA" id="ARBA00022483"/>
    </source>
</evidence>
<comment type="subcellular location">
    <subcellularLocation>
        <location evidence="1">Cell projection</location>
        <location evidence="1">Cilium</location>
    </subcellularLocation>
    <subcellularLocation>
        <location evidence="3">Secreted</location>
    </subcellularLocation>
    <subcellularLocation>
        <location evidence="2">Target cell membrane</location>
    </subcellularLocation>
</comment>
<keyword evidence="15" id="KW-0969">Cilium</keyword>
<keyword evidence="14 18" id="KW-0040">ANK repeat</keyword>
<dbReference type="Pfam" id="PF12796">
    <property type="entry name" value="Ank_2"/>
    <property type="match status" value="1"/>
</dbReference>
<dbReference type="AlphaFoldDB" id="A0A8X6WT82"/>
<evidence type="ECO:0000259" key="21">
    <source>
        <dbReference type="PROSITE" id="PS50865"/>
    </source>
</evidence>
<evidence type="ECO:0000256" key="1">
    <source>
        <dbReference type="ARBA" id="ARBA00004138"/>
    </source>
</evidence>
<keyword evidence="23" id="KW-1185">Reference proteome</keyword>
<dbReference type="Proteomes" id="UP000886998">
    <property type="component" value="Unassembled WGS sequence"/>
</dbReference>
<organism evidence="22 23">
    <name type="scientific">Trichonephila inaurata madagascariensis</name>
    <dbReference type="NCBI Taxonomy" id="2747483"/>
    <lineage>
        <taxon>Eukaryota</taxon>
        <taxon>Metazoa</taxon>
        <taxon>Ecdysozoa</taxon>
        <taxon>Arthropoda</taxon>
        <taxon>Chelicerata</taxon>
        <taxon>Arachnida</taxon>
        <taxon>Araneae</taxon>
        <taxon>Araneomorphae</taxon>
        <taxon>Entelegynae</taxon>
        <taxon>Araneoidea</taxon>
        <taxon>Nephilidae</taxon>
        <taxon>Trichonephila</taxon>
        <taxon>Trichonephila inaurata</taxon>
    </lineage>
</organism>
<evidence type="ECO:0000256" key="9">
    <source>
        <dbReference type="ARBA" id="ARBA00022723"/>
    </source>
</evidence>
<evidence type="ECO:0000256" key="16">
    <source>
        <dbReference type="ARBA" id="ARBA00023273"/>
    </source>
</evidence>
<name>A0A8X6WT82_9ARAC</name>
<feature type="domain" description="MYND-type" evidence="21">
    <location>
        <begin position="326"/>
        <end position="363"/>
    </location>
</feature>